<feature type="compositionally biased region" description="Low complexity" evidence="3">
    <location>
        <begin position="29"/>
        <end position="38"/>
    </location>
</feature>
<feature type="compositionally biased region" description="Polar residues" evidence="3">
    <location>
        <begin position="333"/>
        <end position="348"/>
    </location>
</feature>
<evidence type="ECO:0000259" key="4">
    <source>
        <dbReference type="SMART" id="SM00322"/>
    </source>
</evidence>
<dbReference type="SMART" id="SM00322">
    <property type="entry name" value="KH"/>
    <property type="match status" value="2"/>
</dbReference>
<name>A0A2I0AK80_9ASPA</name>
<keyword evidence="1" id="KW-0677">Repeat</keyword>
<feature type="domain" description="K Homology" evidence="4">
    <location>
        <begin position="295"/>
        <end position="353"/>
    </location>
</feature>
<feature type="compositionally biased region" description="Basic and acidic residues" evidence="3">
    <location>
        <begin position="87"/>
        <end position="118"/>
    </location>
</feature>
<dbReference type="PROSITE" id="PS50084">
    <property type="entry name" value="KH_TYPE_1"/>
    <property type="match status" value="2"/>
</dbReference>
<dbReference type="Gene3D" id="3.30.1370.10">
    <property type="entry name" value="K Homology domain, type 1"/>
    <property type="match status" value="2"/>
</dbReference>
<feature type="region of interest" description="Disordered" evidence="3">
    <location>
        <begin position="180"/>
        <end position="205"/>
    </location>
</feature>
<accession>A0A2I0AK80</accession>
<dbReference type="EMBL" id="KZ451976">
    <property type="protein sequence ID" value="PKA55960.1"/>
    <property type="molecule type" value="Genomic_DNA"/>
</dbReference>
<proteinExistence type="predicted"/>
<feature type="compositionally biased region" description="Polar residues" evidence="3">
    <location>
        <begin position="627"/>
        <end position="647"/>
    </location>
</feature>
<dbReference type="SUPFAM" id="SSF54791">
    <property type="entry name" value="Eukaryotic type KH-domain (KH-domain type I)"/>
    <property type="match status" value="2"/>
</dbReference>
<keyword evidence="2" id="KW-0694">RNA-binding</keyword>
<dbReference type="OrthoDB" id="5204190at2759"/>
<dbReference type="GO" id="GO:0003723">
    <property type="term" value="F:RNA binding"/>
    <property type="evidence" value="ECO:0007669"/>
    <property type="project" value="UniProtKB-UniRule"/>
</dbReference>
<keyword evidence="6" id="KW-1185">Reference proteome</keyword>
<reference evidence="5 6" key="1">
    <citation type="journal article" date="2017" name="Nature">
        <title>The Apostasia genome and the evolution of orchids.</title>
        <authorList>
            <person name="Zhang G.Q."/>
            <person name="Liu K.W."/>
            <person name="Li Z."/>
            <person name="Lohaus R."/>
            <person name="Hsiao Y.Y."/>
            <person name="Niu S.C."/>
            <person name="Wang J.Y."/>
            <person name="Lin Y.C."/>
            <person name="Xu Q."/>
            <person name="Chen L.J."/>
            <person name="Yoshida K."/>
            <person name="Fujiwara S."/>
            <person name="Wang Z.W."/>
            <person name="Zhang Y.Q."/>
            <person name="Mitsuda N."/>
            <person name="Wang M."/>
            <person name="Liu G.H."/>
            <person name="Pecoraro L."/>
            <person name="Huang H.X."/>
            <person name="Xiao X.J."/>
            <person name="Lin M."/>
            <person name="Wu X.Y."/>
            <person name="Wu W.L."/>
            <person name="Chen Y.Y."/>
            <person name="Chang S.B."/>
            <person name="Sakamoto S."/>
            <person name="Ohme-Takagi M."/>
            <person name="Yagi M."/>
            <person name="Zeng S.J."/>
            <person name="Shen C.Y."/>
            <person name="Yeh C.M."/>
            <person name="Luo Y.B."/>
            <person name="Tsai W.C."/>
            <person name="Van de Peer Y."/>
            <person name="Liu Z.J."/>
        </authorList>
    </citation>
    <scope>NUCLEOTIDE SEQUENCE [LARGE SCALE GENOMIC DNA]</scope>
    <source>
        <strain evidence="6">cv. Shenzhen</strain>
        <tissue evidence="5">Stem</tissue>
    </source>
</reference>
<dbReference type="STRING" id="1088818.A0A2I0AK80"/>
<dbReference type="Pfam" id="PF00013">
    <property type="entry name" value="KH_1"/>
    <property type="match status" value="2"/>
</dbReference>
<evidence type="ECO:0000313" key="6">
    <source>
        <dbReference type="Proteomes" id="UP000236161"/>
    </source>
</evidence>
<feature type="compositionally biased region" description="Polar residues" evidence="3">
    <location>
        <begin position="193"/>
        <end position="204"/>
    </location>
</feature>
<evidence type="ECO:0000256" key="3">
    <source>
        <dbReference type="SAM" id="MobiDB-lite"/>
    </source>
</evidence>
<evidence type="ECO:0000256" key="2">
    <source>
        <dbReference type="PROSITE-ProRule" id="PRU00117"/>
    </source>
</evidence>
<sequence>MADVASEAVICGEKGSPAGKEQEVETTEDAAVSVSVEAADLDGVSDHKRKLQDLEPLENDEAPAKKQEISGLETAPESSDNAANEVTEVRETSSHGDADKDLAGEETDGSGHPDKEIVASEVAENSDAALANADGEQPHQYGESYQAGSGEENLETQLLGNGKITSSDDIQHSSAIGTQNTTYLSPDHVNLPPTGQSADLSSSSRKIDIPNNKVGVLIGKSGDTIRFLQINSGAKIQITRDVDADPHSTSRPVELIGTLENINKAERLIRDVIAEADAGGSPSLVARGFSTPQSGGEQIEIQVPNDKVGVIIGKGGETIKNLQTKSGARIQGPSRSSPHSGGYSQQSFRPRGPSPLSQWGPRSATPSQQAMGYDHQQRGMYPPQQTHYPPQPYASYSQQPPPRGPYGSTWDQQRPPAAVPSQPGPPHSGYDYYNQSGPGPITQPSNQVPGSAPPSTHAPMNYNYGQTQAPPYQQPPPTHQSYAHGYNEPKYDNQLQNQQMYGQPQPVGPQSGMYGPQSNAYYGPPRHETPSSYGPPRGSQPGDPMYQAPSSYPPTTPMQQQPYPYGSTAATQQVPPYGQTYGMSSGPADGYSQQPSAGYPQHGSQTGPGYAQGGQQVAPQSGGYGQYPTSQPSYGDQTAQTNVNYGYNQGGAADTGYSGSAPSSGYGTPAAVSGQPGYAQPTNPSGYYDQQMPPQSGYGSAPPASAPGGYVKSVSPQPGYGERFAPRRRRRRRLLTLVELWAIRTPTIVFLVGRRWIR</sequence>
<feature type="compositionally biased region" description="Low complexity" evidence="3">
    <location>
        <begin position="655"/>
        <end position="670"/>
    </location>
</feature>
<dbReference type="PANTHER" id="PTHR10288">
    <property type="entry name" value="KH DOMAIN CONTAINING RNA BINDING PROTEIN"/>
    <property type="match status" value="1"/>
</dbReference>
<dbReference type="InterPro" id="IPR004087">
    <property type="entry name" value="KH_dom"/>
</dbReference>
<feature type="compositionally biased region" description="Polar residues" evidence="3">
    <location>
        <begin position="433"/>
        <end position="449"/>
    </location>
</feature>
<feature type="region of interest" description="Disordered" evidence="3">
    <location>
        <begin position="323"/>
        <end position="725"/>
    </location>
</feature>
<dbReference type="Proteomes" id="UP000236161">
    <property type="component" value="Unassembled WGS sequence"/>
</dbReference>
<gene>
    <name evidence="5" type="ORF">AXF42_Ash014632</name>
</gene>
<dbReference type="CDD" id="cd00105">
    <property type="entry name" value="KH-I"/>
    <property type="match status" value="1"/>
</dbReference>
<dbReference type="InterPro" id="IPR036612">
    <property type="entry name" value="KH_dom_type_1_sf"/>
</dbReference>
<evidence type="ECO:0000256" key="1">
    <source>
        <dbReference type="ARBA" id="ARBA00022737"/>
    </source>
</evidence>
<feature type="compositionally biased region" description="Polar residues" evidence="3">
    <location>
        <begin position="591"/>
        <end position="619"/>
    </location>
</feature>
<feature type="region of interest" description="Disordered" evidence="3">
    <location>
        <begin position="1"/>
        <end position="149"/>
    </location>
</feature>
<dbReference type="InterPro" id="IPR004088">
    <property type="entry name" value="KH_dom_type_1"/>
</dbReference>
<dbReference type="AlphaFoldDB" id="A0A2I0AK80"/>
<feature type="domain" description="K Homology" evidence="4">
    <location>
        <begin position="201"/>
        <end position="274"/>
    </location>
</feature>
<feature type="compositionally biased region" description="Polar residues" evidence="3">
    <location>
        <begin position="493"/>
        <end position="502"/>
    </location>
</feature>
<evidence type="ECO:0000313" key="5">
    <source>
        <dbReference type="EMBL" id="PKA55960.1"/>
    </source>
</evidence>
<protein>
    <recommendedName>
        <fullName evidence="4">K Homology domain-containing protein</fullName>
    </recommendedName>
</protein>
<organism evidence="5 6">
    <name type="scientific">Apostasia shenzhenica</name>
    <dbReference type="NCBI Taxonomy" id="1088818"/>
    <lineage>
        <taxon>Eukaryota</taxon>
        <taxon>Viridiplantae</taxon>
        <taxon>Streptophyta</taxon>
        <taxon>Embryophyta</taxon>
        <taxon>Tracheophyta</taxon>
        <taxon>Spermatophyta</taxon>
        <taxon>Magnoliopsida</taxon>
        <taxon>Liliopsida</taxon>
        <taxon>Asparagales</taxon>
        <taxon>Orchidaceae</taxon>
        <taxon>Apostasioideae</taxon>
        <taxon>Apostasia</taxon>
    </lineage>
</organism>
<feature type="compositionally biased region" description="Low complexity" evidence="3">
    <location>
        <begin position="381"/>
        <end position="398"/>
    </location>
</feature>